<dbReference type="OrthoDB" id="4565089at2"/>
<evidence type="ECO:0000313" key="4">
    <source>
        <dbReference type="EMBL" id="SOD94167.1"/>
    </source>
</evidence>
<dbReference type="Gene3D" id="3.40.630.30">
    <property type="match status" value="2"/>
</dbReference>
<dbReference type="RefSeq" id="WP_159961492.1">
    <property type="nucleotide sequence ID" value="NZ_OCNK01000001.1"/>
</dbReference>
<protein>
    <submittedName>
        <fullName evidence="4">Acetyltransferase (GNAT) family protein</fullName>
    </submittedName>
</protein>
<dbReference type="CDD" id="cd04301">
    <property type="entry name" value="NAT_SF"/>
    <property type="match status" value="1"/>
</dbReference>
<dbReference type="PANTHER" id="PTHR43877">
    <property type="entry name" value="AMINOALKYLPHOSPHONATE N-ACETYLTRANSFERASE-RELATED-RELATED"/>
    <property type="match status" value="1"/>
</dbReference>
<dbReference type="AlphaFoldDB" id="A0A286GF72"/>
<feature type="domain" description="N-acetyltransferase" evidence="3">
    <location>
        <begin position="160"/>
        <end position="310"/>
    </location>
</feature>
<dbReference type="GO" id="GO:0016747">
    <property type="term" value="F:acyltransferase activity, transferring groups other than amino-acyl groups"/>
    <property type="evidence" value="ECO:0007669"/>
    <property type="project" value="InterPro"/>
</dbReference>
<keyword evidence="5" id="KW-1185">Reference proteome</keyword>
<dbReference type="EMBL" id="OCNK01000001">
    <property type="protein sequence ID" value="SOD94167.1"/>
    <property type="molecule type" value="Genomic_DNA"/>
</dbReference>
<dbReference type="InterPro" id="IPR016181">
    <property type="entry name" value="Acyl_CoA_acyltransferase"/>
</dbReference>
<evidence type="ECO:0000256" key="1">
    <source>
        <dbReference type="ARBA" id="ARBA00022679"/>
    </source>
</evidence>
<keyword evidence="1 4" id="KW-0808">Transferase</keyword>
<dbReference type="Proteomes" id="UP000219482">
    <property type="component" value="Unassembled WGS sequence"/>
</dbReference>
<dbReference type="InterPro" id="IPR050832">
    <property type="entry name" value="Bact_Acetyltransf"/>
</dbReference>
<reference evidence="5" key="1">
    <citation type="submission" date="2017-09" db="EMBL/GenBank/DDBJ databases">
        <authorList>
            <person name="Varghese N."/>
            <person name="Submissions S."/>
        </authorList>
    </citation>
    <scope>NUCLEOTIDE SEQUENCE [LARGE SCALE GENOMIC DNA]</scope>
    <source>
        <strain evidence="5">DSM 44270</strain>
    </source>
</reference>
<dbReference type="Pfam" id="PF00583">
    <property type="entry name" value="Acetyltransf_1"/>
    <property type="match status" value="1"/>
</dbReference>
<dbReference type="InterPro" id="IPR000182">
    <property type="entry name" value="GNAT_dom"/>
</dbReference>
<sequence length="310" mass="33663">MSEPVVRPFRRADREQLTSLVNAHVATVVPGWALSTAALLAQIERDPGQYVTDPWVSHRLTLVAEADGRVVAAAHLRRYRGEADVGPDWRDAGEIAWLVHWPAAEAAGLRLAHACVRALEAWQARRQFADGDLPTPATYGIPDSWPHVARTLRAVGFAASPGRVETTLVGTLDGVPPPGAPPSPRLTLRRAVGTFGARFQAVADGDVIGFVEADDDHSRGGSLMRMDGWADLAELHVTEGWRRQGVGTWLVHHLVAWLRLGGTRRFLVAVGEDELPLVGWFGRFGWHPVGENRRGWERGAAADGPGRGGL</sequence>
<evidence type="ECO:0000259" key="3">
    <source>
        <dbReference type="PROSITE" id="PS51186"/>
    </source>
</evidence>
<keyword evidence="2" id="KW-0012">Acyltransferase</keyword>
<dbReference type="SUPFAM" id="SSF55729">
    <property type="entry name" value="Acyl-CoA N-acyltransferases (Nat)"/>
    <property type="match status" value="2"/>
</dbReference>
<proteinExistence type="predicted"/>
<accession>A0A286GF72</accession>
<dbReference type="PROSITE" id="PS51186">
    <property type="entry name" value="GNAT"/>
    <property type="match status" value="1"/>
</dbReference>
<gene>
    <name evidence="4" type="ORF">SAMN06272739_0617</name>
</gene>
<evidence type="ECO:0000256" key="2">
    <source>
        <dbReference type="ARBA" id="ARBA00023315"/>
    </source>
</evidence>
<name>A0A286GF72_9ACTN</name>
<organism evidence="4 5">
    <name type="scientific">Blastococcus haudaquaticus</name>
    <dbReference type="NCBI Taxonomy" id="1938745"/>
    <lineage>
        <taxon>Bacteria</taxon>
        <taxon>Bacillati</taxon>
        <taxon>Actinomycetota</taxon>
        <taxon>Actinomycetes</taxon>
        <taxon>Geodermatophilales</taxon>
        <taxon>Geodermatophilaceae</taxon>
        <taxon>Blastococcus</taxon>
    </lineage>
</organism>
<evidence type="ECO:0000313" key="5">
    <source>
        <dbReference type="Proteomes" id="UP000219482"/>
    </source>
</evidence>